<comment type="caution">
    <text evidence="2">The sequence shown here is derived from an EMBL/GenBank/DDBJ whole genome shotgun (WGS) entry which is preliminary data.</text>
</comment>
<proteinExistence type="predicted"/>
<dbReference type="AlphaFoldDB" id="A0AAV9PKM4"/>
<dbReference type="Proteomes" id="UP001337655">
    <property type="component" value="Unassembled WGS sequence"/>
</dbReference>
<keyword evidence="3" id="KW-1185">Reference proteome</keyword>
<evidence type="ECO:0000313" key="2">
    <source>
        <dbReference type="EMBL" id="KAK5173212.1"/>
    </source>
</evidence>
<evidence type="ECO:0000313" key="3">
    <source>
        <dbReference type="Proteomes" id="UP001337655"/>
    </source>
</evidence>
<evidence type="ECO:0000256" key="1">
    <source>
        <dbReference type="SAM" id="MobiDB-lite"/>
    </source>
</evidence>
<organism evidence="2 3">
    <name type="scientific">Saxophila tyrrhenica</name>
    <dbReference type="NCBI Taxonomy" id="1690608"/>
    <lineage>
        <taxon>Eukaryota</taxon>
        <taxon>Fungi</taxon>
        <taxon>Dikarya</taxon>
        <taxon>Ascomycota</taxon>
        <taxon>Pezizomycotina</taxon>
        <taxon>Dothideomycetes</taxon>
        <taxon>Dothideomycetidae</taxon>
        <taxon>Mycosphaerellales</taxon>
        <taxon>Extremaceae</taxon>
        <taxon>Saxophila</taxon>
    </lineage>
</organism>
<name>A0AAV9PKM4_9PEZI</name>
<protein>
    <submittedName>
        <fullName evidence="2">Uncharacterized protein</fullName>
    </submittedName>
</protein>
<accession>A0AAV9PKM4</accession>
<reference evidence="2 3" key="1">
    <citation type="submission" date="2023-08" db="EMBL/GenBank/DDBJ databases">
        <title>Black Yeasts Isolated from many extreme environments.</title>
        <authorList>
            <person name="Coleine C."/>
            <person name="Stajich J.E."/>
            <person name="Selbmann L."/>
        </authorList>
    </citation>
    <scope>NUCLEOTIDE SEQUENCE [LARGE SCALE GENOMIC DNA]</scope>
    <source>
        <strain evidence="2 3">CCFEE 5935</strain>
    </source>
</reference>
<dbReference type="EMBL" id="JAVRRT010000004">
    <property type="protein sequence ID" value="KAK5173212.1"/>
    <property type="molecule type" value="Genomic_DNA"/>
</dbReference>
<gene>
    <name evidence="2" type="ORF">LTR77_003334</name>
</gene>
<dbReference type="GeneID" id="89924681"/>
<feature type="region of interest" description="Disordered" evidence="1">
    <location>
        <begin position="416"/>
        <end position="439"/>
    </location>
</feature>
<sequence>MAPLVSASSALANLKASLATSKGRSNIAPANQTAAPANRRIAATFRTPTTFPPTLVPTAPQTTSAPPPTAYSTLATAESPFIKPRKRGFHHLAKKVLDRYAHFSQIKAIRKHDAYREFIYMLATTDDALLDVIIHGNLQLKQTQDARVKDALDYLHRRAHLQPGIYMLELVDRVTNQAPSPNQLEQILQYADDYVEKRDPQAALLIDQYKKKKWATLQDMKNGDRAYMLNTKHRTKYREMRAAMKRLWANYTAAEMDLPMRQPMREVGYSKDCVERLQDHYAHRSSNYLMGLFDAICRVFASQLGGDFTIVDKGDIIYLAWRDQQPMLAETLYTALAQADTGHGRGFCHADPGDTATSHYKESSFKWSTMQQDVLTTSPFLRNINAELRIMKRHEDAKIRVEDLRRRMQVIDEIEQNAPAGHVFDSDDDMDDEPPQPGKVASVDEMVEDLKTMFRMINGMHCFDEVLVDLDLDD</sequence>
<dbReference type="RefSeq" id="XP_064661930.1">
    <property type="nucleotide sequence ID" value="XM_064800591.1"/>
</dbReference>